<dbReference type="CDD" id="cd06442">
    <property type="entry name" value="DPM1_like"/>
    <property type="match status" value="1"/>
</dbReference>
<feature type="domain" description="Glycosyltransferase 2-like" evidence="9">
    <location>
        <begin position="11"/>
        <end position="175"/>
    </location>
</feature>
<evidence type="ECO:0000256" key="4">
    <source>
        <dbReference type="ARBA" id="ARBA00022679"/>
    </source>
</evidence>
<dbReference type="AlphaFoldDB" id="A0A060QK60"/>
<dbReference type="PANTHER" id="PTHR43398">
    <property type="entry name" value="DOLICHOL-PHOSPHATE MANNOSYLTRANSFERASE SUBUNIT 1"/>
    <property type="match status" value="1"/>
</dbReference>
<evidence type="ECO:0000256" key="3">
    <source>
        <dbReference type="ARBA" id="ARBA00022676"/>
    </source>
</evidence>
<evidence type="ECO:0000256" key="1">
    <source>
        <dbReference type="ARBA" id="ARBA00004141"/>
    </source>
</evidence>
<dbReference type="Pfam" id="PF04138">
    <property type="entry name" value="GtrA_DPMS_TM"/>
    <property type="match status" value="1"/>
</dbReference>
<dbReference type="InterPro" id="IPR007267">
    <property type="entry name" value="GtrA_DPMS_TM"/>
</dbReference>
<keyword evidence="7 8" id="KW-0472">Membrane</keyword>
<dbReference type="InterPro" id="IPR001173">
    <property type="entry name" value="Glyco_trans_2-like"/>
</dbReference>
<dbReference type="GO" id="GO:0004582">
    <property type="term" value="F:dolichyl-phosphate beta-D-mannosyltransferase activity"/>
    <property type="evidence" value="ECO:0007669"/>
    <property type="project" value="UniProtKB-EC"/>
</dbReference>
<dbReference type="eggNOG" id="COG2246">
    <property type="taxonomic scope" value="Bacteria"/>
</dbReference>
<feature type="transmembrane region" description="Helical" evidence="8">
    <location>
        <begin position="309"/>
        <end position="331"/>
    </location>
</feature>
<feature type="domain" description="GtrA/DPMS transmembrane" evidence="10">
    <location>
        <begin position="247"/>
        <end position="362"/>
    </location>
</feature>
<keyword evidence="5 8" id="KW-0812">Transmembrane</keyword>
<dbReference type="Gene3D" id="3.90.550.10">
    <property type="entry name" value="Spore Coat Polysaccharide Biosynthesis Protein SpsA, Chain A"/>
    <property type="match status" value="1"/>
</dbReference>
<comment type="caution">
    <text evidence="11">The sequence shown here is derived from an EMBL/GenBank/DDBJ whole genome shotgun (WGS) entry which is preliminary data.</text>
</comment>
<gene>
    <name evidence="11" type="ORF">ASAP_1207</name>
</gene>
<dbReference type="GO" id="GO:0009247">
    <property type="term" value="P:glycolipid biosynthetic process"/>
    <property type="evidence" value="ECO:0007669"/>
    <property type="project" value="TreeGrafter"/>
</dbReference>
<dbReference type="EC" id="2.4.1.83" evidence="11"/>
<evidence type="ECO:0000256" key="7">
    <source>
        <dbReference type="ARBA" id="ARBA00023136"/>
    </source>
</evidence>
<dbReference type="EMBL" id="CBLX010000009">
    <property type="protein sequence ID" value="CDG39252.1"/>
    <property type="molecule type" value="Genomic_DNA"/>
</dbReference>
<comment type="subcellular location">
    <subcellularLocation>
        <location evidence="1">Membrane</location>
        <topology evidence="1">Multi-pass membrane protein</topology>
    </subcellularLocation>
</comment>
<dbReference type="GO" id="GO:0016020">
    <property type="term" value="C:membrane"/>
    <property type="evidence" value="ECO:0007669"/>
    <property type="project" value="UniProtKB-SubCell"/>
</dbReference>
<evidence type="ECO:0000256" key="2">
    <source>
        <dbReference type="ARBA" id="ARBA00006739"/>
    </source>
</evidence>
<dbReference type="InterPro" id="IPR039528">
    <property type="entry name" value="DPM1-like"/>
</dbReference>
<evidence type="ECO:0000259" key="9">
    <source>
        <dbReference type="Pfam" id="PF00535"/>
    </source>
</evidence>
<keyword evidence="3 11" id="KW-0328">Glycosyltransferase</keyword>
<name>A0A060QK60_9PROT</name>
<evidence type="ECO:0000313" key="12">
    <source>
        <dbReference type="Proteomes" id="UP000027583"/>
    </source>
</evidence>
<evidence type="ECO:0000259" key="10">
    <source>
        <dbReference type="Pfam" id="PF04138"/>
    </source>
</evidence>
<evidence type="ECO:0000256" key="8">
    <source>
        <dbReference type="SAM" id="Phobius"/>
    </source>
</evidence>
<protein>
    <submittedName>
        <fullName evidence="11">Dolichol-phosphate mannosyltransferase homolog</fullName>
        <ecNumber evidence="11">2.4.1.83</ecNumber>
    </submittedName>
</protein>
<evidence type="ECO:0000256" key="6">
    <source>
        <dbReference type="ARBA" id="ARBA00022989"/>
    </source>
</evidence>
<reference evidence="11 12" key="1">
    <citation type="journal article" date="2014" name="Genome Biol. Evol.">
        <title>Acetic acid bacteria genomes reveal functional traits for adaptation to life in insect guts.</title>
        <authorList>
            <person name="Chouaia B."/>
            <person name="Gaiarsa S."/>
            <person name="Crotti E."/>
            <person name="Comandatore F."/>
            <person name="Degli Esposti M."/>
            <person name="Ricci I."/>
            <person name="Alma A."/>
            <person name="Favia G."/>
            <person name="Bandi C."/>
            <person name="Daffonchio D."/>
        </authorList>
    </citation>
    <scope>NUCLEOTIDE SEQUENCE [LARGE SCALE GENOMIC DNA]</scope>
    <source>
        <strain evidence="11 12">SF2.1</strain>
    </source>
</reference>
<dbReference type="GO" id="GO:0000271">
    <property type="term" value="P:polysaccharide biosynthetic process"/>
    <property type="evidence" value="ECO:0007669"/>
    <property type="project" value="InterPro"/>
</dbReference>
<dbReference type="eggNOG" id="COG0463">
    <property type="taxonomic scope" value="Bacteria"/>
</dbReference>
<reference evidence="11 12" key="2">
    <citation type="journal article" date="2014" name="PLoS ONE">
        <title>Evolution of mitochondria reconstructed from the energy metabolism of living bacteria.</title>
        <authorList>
            <person name="Degli Esposti M."/>
            <person name="Chouaia B."/>
            <person name="Comandatore F."/>
            <person name="Crotti E."/>
            <person name="Sassera D."/>
            <person name="Lievens P.M."/>
            <person name="Daffonchio D."/>
            <person name="Bandi C."/>
        </authorList>
    </citation>
    <scope>NUCLEOTIDE SEQUENCE [LARGE SCALE GENOMIC DNA]</scope>
    <source>
        <strain evidence="11 12">SF2.1</strain>
    </source>
</reference>
<dbReference type="InterPro" id="IPR029044">
    <property type="entry name" value="Nucleotide-diphossugar_trans"/>
</dbReference>
<feature type="transmembrane region" description="Helical" evidence="8">
    <location>
        <begin position="244"/>
        <end position="261"/>
    </location>
</feature>
<comment type="similarity">
    <text evidence="2">Belongs to the glycosyltransferase 2 family.</text>
</comment>
<evidence type="ECO:0000313" key="11">
    <source>
        <dbReference type="EMBL" id="CDG39252.1"/>
    </source>
</evidence>
<proteinExistence type="inferred from homology"/>
<keyword evidence="4 11" id="KW-0808">Transferase</keyword>
<dbReference type="RefSeq" id="WP_031239953.1">
    <property type="nucleotide sequence ID" value="NZ_CBLX010000009.1"/>
</dbReference>
<dbReference type="Proteomes" id="UP000027583">
    <property type="component" value="Unassembled WGS sequence"/>
</dbReference>
<keyword evidence="6 8" id="KW-1133">Transmembrane helix</keyword>
<dbReference type="Pfam" id="PF00535">
    <property type="entry name" value="Glycos_transf_2"/>
    <property type="match status" value="1"/>
</dbReference>
<dbReference type="PANTHER" id="PTHR43398:SF1">
    <property type="entry name" value="DOLICHOL-PHOSPHATE MANNOSYLTRANSFERASE SUBUNIT 1"/>
    <property type="match status" value="1"/>
</dbReference>
<evidence type="ECO:0000256" key="5">
    <source>
        <dbReference type="ARBA" id="ARBA00022692"/>
    </source>
</evidence>
<accession>A0A060QK60</accession>
<feature type="transmembrane region" description="Helical" evidence="8">
    <location>
        <begin position="343"/>
        <end position="362"/>
    </location>
</feature>
<organism evidence="11 12">
    <name type="scientific">Asaia bogorensis</name>
    <dbReference type="NCBI Taxonomy" id="91915"/>
    <lineage>
        <taxon>Bacteria</taxon>
        <taxon>Pseudomonadati</taxon>
        <taxon>Pseudomonadota</taxon>
        <taxon>Alphaproteobacteria</taxon>
        <taxon>Acetobacterales</taxon>
        <taxon>Acetobacteraceae</taxon>
        <taxon>Asaia</taxon>
    </lineage>
</organism>
<sequence length="363" mass="39506">MMSPLPADLTLVIPCYNEAANVAPLIEGVRRALEGMRWEIVFVDDDSPDGTSKAVEKAAQEDPRIRLIRRVGRRGLSSAVIEGALSSTSPVIAVMDGDLQHDEGILRDLVRPLLENHADIAVASRHIEGGDSSGLANRWRHMLSQAGIRLSQSLLPMPLSDPMSGFFAVRRPIFEQAVPKLTGTGFKILLEIVLSVPRQARLIEVPFVFRPRVSGESKLSPLVMVQFLGMLIERAFGGWLPTRFIIFAAVGLVGIAVNLLVSELARFSGAGFQVSQILGTACAILANFQLNNRITYLDRPLRGRRWLPGLCIFVIGATIGAFGNIGVAELIYDTHGHWSRASAAGAVIGVVWNYAIASTLVWR</sequence>
<dbReference type="SUPFAM" id="SSF53448">
    <property type="entry name" value="Nucleotide-diphospho-sugar transferases"/>
    <property type="match status" value="1"/>
</dbReference>